<comment type="similarity">
    <text evidence="1">Belongs to the FGGY kinase family.</text>
</comment>
<dbReference type="Gene3D" id="3.30.420.40">
    <property type="match status" value="2"/>
</dbReference>
<feature type="domain" description="Carbohydrate kinase FGGY C-terminal" evidence="6">
    <location>
        <begin position="249"/>
        <end position="439"/>
    </location>
</feature>
<dbReference type="InterPro" id="IPR050406">
    <property type="entry name" value="FGGY_Carb_Kinase"/>
</dbReference>
<accession>A0ABS2AKY3</accession>
<sequence length="481" mass="51496">MKPTITIDIGTTRVKLGFFDADGNQLASDKQPTPNVTDAWGIVYDVDALLAIIMRFVKNLEPAHKDAVERIAIAGVGESGGLVGADLQLRSPMILWHDQRGAALINGLGNSARSRIYRVTGLPPNANYALSKVAWAVANTPGGTDDLRWLNVSEYVAAWLTGERWAEYSLASRTMALDLRAGVWSEEMCELAGVSPGLFPELRHADQGQEISKEIAGETKLPSSVSVHVVGHDHMVGAVGAGLRKGEVLNSTGTTEGVLLLSDEPSLDSYSARSMLANGLACDGSGYTLFASIPTGGSAFETLQRMLGMSESMLATCVAALSERYLSGKIDLAAIPVVVPQFRGSPPPEKSSKARGLIANLSSDVRAEDIVFGCFLGLAIQFSTVLELFRTDTTTIKVIGPASENRLWLHLKADFLGADLSVSKFPEVVSRGAQALASAQTGSWDSCRPSAVQADPGRHAQLREWRESVRPVMRNLGHIAW</sequence>
<dbReference type="CDD" id="cd07773">
    <property type="entry name" value="ASKHA_NBD_FGGY_FK"/>
    <property type="match status" value="1"/>
</dbReference>
<dbReference type="PIRSF" id="PIRSF000538">
    <property type="entry name" value="GlpK"/>
    <property type="match status" value="1"/>
</dbReference>
<organism evidence="7 8">
    <name type="scientific">Paractinoplanes ovalisporus</name>
    <dbReference type="NCBI Taxonomy" id="2810368"/>
    <lineage>
        <taxon>Bacteria</taxon>
        <taxon>Bacillati</taxon>
        <taxon>Actinomycetota</taxon>
        <taxon>Actinomycetes</taxon>
        <taxon>Micromonosporales</taxon>
        <taxon>Micromonosporaceae</taxon>
        <taxon>Paractinoplanes</taxon>
    </lineage>
</organism>
<evidence type="ECO:0000259" key="5">
    <source>
        <dbReference type="Pfam" id="PF00370"/>
    </source>
</evidence>
<dbReference type="EMBL" id="JAENHP010000015">
    <property type="protein sequence ID" value="MBM2620503.1"/>
    <property type="molecule type" value="Genomic_DNA"/>
</dbReference>
<gene>
    <name evidence="7" type="ORF">JIG36_33840</name>
</gene>
<keyword evidence="2" id="KW-0119">Carbohydrate metabolism</keyword>
<dbReference type="Proteomes" id="UP000632138">
    <property type="component" value="Unassembled WGS sequence"/>
</dbReference>
<dbReference type="RefSeq" id="WP_203380491.1">
    <property type="nucleotide sequence ID" value="NZ_JAENHP010000015.1"/>
</dbReference>
<dbReference type="InterPro" id="IPR018484">
    <property type="entry name" value="FGGY_N"/>
</dbReference>
<evidence type="ECO:0000256" key="4">
    <source>
        <dbReference type="ARBA" id="ARBA00022777"/>
    </source>
</evidence>
<comment type="caution">
    <text evidence="7">The sequence shown here is derived from an EMBL/GenBank/DDBJ whole genome shotgun (WGS) entry which is preliminary data.</text>
</comment>
<dbReference type="PANTHER" id="PTHR43095:SF5">
    <property type="entry name" value="XYLULOSE KINASE"/>
    <property type="match status" value="1"/>
</dbReference>
<evidence type="ECO:0000256" key="2">
    <source>
        <dbReference type="ARBA" id="ARBA00022629"/>
    </source>
</evidence>
<reference evidence="7 8" key="1">
    <citation type="submission" date="2021-01" db="EMBL/GenBank/DDBJ databases">
        <title>Actinoplanes sp. nov. LDG1-06 isolated from lichen.</title>
        <authorList>
            <person name="Saeng-In P."/>
            <person name="Phongsopitanun W."/>
            <person name="Kanchanasin P."/>
            <person name="Yuki M."/>
            <person name="Kudo T."/>
            <person name="Ohkuma M."/>
            <person name="Tanasupawat S."/>
        </authorList>
    </citation>
    <scope>NUCLEOTIDE SEQUENCE [LARGE SCALE GENOMIC DNA]</scope>
    <source>
        <strain evidence="7 8">LDG1-06</strain>
    </source>
</reference>
<feature type="domain" description="Carbohydrate kinase FGGY N-terminal" evidence="5">
    <location>
        <begin position="5"/>
        <end position="240"/>
    </location>
</feature>
<proteinExistence type="inferred from homology"/>
<dbReference type="InterPro" id="IPR043129">
    <property type="entry name" value="ATPase_NBD"/>
</dbReference>
<dbReference type="InterPro" id="IPR000577">
    <property type="entry name" value="Carb_kinase_FGGY"/>
</dbReference>
<dbReference type="InterPro" id="IPR018485">
    <property type="entry name" value="FGGY_C"/>
</dbReference>
<evidence type="ECO:0000259" key="6">
    <source>
        <dbReference type="Pfam" id="PF02782"/>
    </source>
</evidence>
<keyword evidence="3" id="KW-0808">Transferase</keyword>
<dbReference type="SUPFAM" id="SSF53067">
    <property type="entry name" value="Actin-like ATPase domain"/>
    <property type="match status" value="2"/>
</dbReference>
<evidence type="ECO:0000313" key="7">
    <source>
        <dbReference type="EMBL" id="MBM2620503.1"/>
    </source>
</evidence>
<dbReference type="PANTHER" id="PTHR43095">
    <property type="entry name" value="SUGAR KINASE"/>
    <property type="match status" value="1"/>
</dbReference>
<dbReference type="Pfam" id="PF02782">
    <property type="entry name" value="FGGY_C"/>
    <property type="match status" value="1"/>
</dbReference>
<keyword evidence="8" id="KW-1185">Reference proteome</keyword>
<dbReference type="Pfam" id="PF00370">
    <property type="entry name" value="FGGY_N"/>
    <property type="match status" value="1"/>
</dbReference>
<name>A0ABS2AKY3_9ACTN</name>
<evidence type="ECO:0000256" key="3">
    <source>
        <dbReference type="ARBA" id="ARBA00022679"/>
    </source>
</evidence>
<protein>
    <submittedName>
        <fullName evidence="7">Uncharacterized protein</fullName>
    </submittedName>
</protein>
<evidence type="ECO:0000256" key="1">
    <source>
        <dbReference type="ARBA" id="ARBA00009156"/>
    </source>
</evidence>
<keyword evidence="4" id="KW-0418">Kinase</keyword>
<keyword evidence="2" id="KW-0859">Xylose metabolism</keyword>
<evidence type="ECO:0000313" key="8">
    <source>
        <dbReference type="Proteomes" id="UP000632138"/>
    </source>
</evidence>